<accession>A0A183IFI8</accession>
<dbReference type="SUPFAM" id="SSF47769">
    <property type="entry name" value="SAM/Pointed domain"/>
    <property type="match status" value="1"/>
</dbReference>
<evidence type="ECO:0000313" key="4">
    <source>
        <dbReference type="WBParaSite" id="SBAD_0000249501-mRNA-1"/>
    </source>
</evidence>
<dbReference type="InterPro" id="IPR001660">
    <property type="entry name" value="SAM"/>
</dbReference>
<dbReference type="SMART" id="SM00454">
    <property type="entry name" value="SAM"/>
    <property type="match status" value="1"/>
</dbReference>
<dbReference type="InterPro" id="IPR013761">
    <property type="entry name" value="SAM/pointed_sf"/>
</dbReference>
<dbReference type="Proteomes" id="UP000270296">
    <property type="component" value="Unassembled WGS sequence"/>
</dbReference>
<dbReference type="PROSITE" id="PS50105">
    <property type="entry name" value="SAM_DOMAIN"/>
    <property type="match status" value="1"/>
</dbReference>
<feature type="domain" description="SAM" evidence="1">
    <location>
        <begin position="55"/>
        <end position="112"/>
    </location>
</feature>
<dbReference type="Gene3D" id="3.30.505.10">
    <property type="entry name" value="SH2 domain"/>
    <property type="match status" value="1"/>
</dbReference>
<dbReference type="SUPFAM" id="SSF55550">
    <property type="entry name" value="SH2 domain"/>
    <property type="match status" value="1"/>
</dbReference>
<keyword evidence="3" id="KW-1185">Reference proteome</keyword>
<dbReference type="Pfam" id="PF00536">
    <property type="entry name" value="SAM_1"/>
    <property type="match status" value="1"/>
</dbReference>
<dbReference type="InterPro" id="IPR036860">
    <property type="entry name" value="SH2_dom_sf"/>
</dbReference>
<dbReference type="WBParaSite" id="SBAD_0000249501-mRNA-1">
    <property type="protein sequence ID" value="SBAD_0000249501-mRNA-1"/>
    <property type="gene ID" value="SBAD_0000249501"/>
</dbReference>
<protein>
    <submittedName>
        <fullName evidence="4">SAM domain-containing protein</fullName>
    </submittedName>
</protein>
<organism evidence="4">
    <name type="scientific">Soboliphyme baturini</name>
    <dbReference type="NCBI Taxonomy" id="241478"/>
    <lineage>
        <taxon>Eukaryota</taxon>
        <taxon>Metazoa</taxon>
        <taxon>Ecdysozoa</taxon>
        <taxon>Nematoda</taxon>
        <taxon>Enoplea</taxon>
        <taxon>Dorylaimia</taxon>
        <taxon>Dioctophymatida</taxon>
        <taxon>Dioctophymatoidea</taxon>
        <taxon>Soboliphymatidae</taxon>
        <taxon>Soboliphyme</taxon>
    </lineage>
</organism>
<gene>
    <name evidence="2" type="ORF">SBAD_LOCUS2382</name>
</gene>
<name>A0A183IFI8_9BILA</name>
<evidence type="ECO:0000313" key="3">
    <source>
        <dbReference type="Proteomes" id="UP000270296"/>
    </source>
</evidence>
<dbReference type="AlphaFoldDB" id="A0A183IFI8"/>
<reference evidence="4" key="1">
    <citation type="submission" date="2016-06" db="UniProtKB">
        <authorList>
            <consortium name="WormBaseParasite"/>
        </authorList>
    </citation>
    <scope>IDENTIFICATION</scope>
</reference>
<dbReference type="EMBL" id="UZAM01007199">
    <property type="protein sequence ID" value="VDO97450.1"/>
    <property type="molecule type" value="Genomic_DNA"/>
</dbReference>
<evidence type="ECO:0000313" key="2">
    <source>
        <dbReference type="EMBL" id="VDO97450.1"/>
    </source>
</evidence>
<reference evidence="2 3" key="2">
    <citation type="submission" date="2018-11" db="EMBL/GenBank/DDBJ databases">
        <authorList>
            <consortium name="Pathogen Informatics"/>
        </authorList>
    </citation>
    <scope>NUCLEOTIDE SEQUENCE [LARGE SCALE GENOMIC DNA]</scope>
</reference>
<sequence length="215" mass="23843">MSQHRHCSAPGGKTLDGDGSEILGICYKSLVEAMAEVPGTSSSTLNVTPVPHLAIAAWLHGIKLDQYESLLRNFHEVEDLLDLNTVDLLRLGIKNSAHRCRIIGSLRILREKDRRAPNCTKTNVSEAVTARTLFTRTTGDSTARGKDDSRQDAMSTLTRVGEETIEENYWYHGAIGRARAEALVLYSGDFLVSIRTSRLRTILKISTPIYFSLID</sequence>
<dbReference type="OrthoDB" id="2412973at2759"/>
<proteinExistence type="predicted"/>
<evidence type="ECO:0000259" key="1">
    <source>
        <dbReference type="PROSITE" id="PS50105"/>
    </source>
</evidence>
<dbReference type="Gene3D" id="1.10.150.50">
    <property type="entry name" value="Transcription Factor, Ets-1"/>
    <property type="match status" value="1"/>
</dbReference>